<organism evidence="2 3">
    <name type="scientific">SAR86 cluster bacterium SAR86A</name>
    <dbReference type="NCBI Taxonomy" id="1123866"/>
    <lineage>
        <taxon>Bacteria</taxon>
        <taxon>Pseudomonadati</taxon>
        <taxon>Pseudomonadota</taxon>
        <taxon>Gammaproteobacteria</taxon>
        <taxon>SAR86 cluster</taxon>
    </lineage>
</organism>
<dbReference type="HOGENOM" id="CLU_131496_14_1_6"/>
<dbReference type="GO" id="GO:0004497">
    <property type="term" value="F:monooxygenase activity"/>
    <property type="evidence" value="ECO:0007669"/>
    <property type="project" value="UniProtKB-KW"/>
</dbReference>
<evidence type="ECO:0000313" key="2">
    <source>
        <dbReference type="EMBL" id="EJP71826.1"/>
    </source>
</evidence>
<accession>J5KE82</accession>
<keyword evidence="2" id="KW-0560">Oxidoreductase</keyword>
<dbReference type="EMBL" id="JH611156">
    <property type="protein sequence ID" value="EJP71826.1"/>
    <property type="molecule type" value="Genomic_DNA"/>
</dbReference>
<dbReference type="Proteomes" id="UP000010305">
    <property type="component" value="Unassembled WGS sequence"/>
</dbReference>
<keyword evidence="2" id="KW-0503">Monooxygenase</keyword>
<proteinExistence type="predicted"/>
<dbReference type="InterPro" id="IPR007138">
    <property type="entry name" value="ABM_dom"/>
</dbReference>
<dbReference type="SUPFAM" id="SSF54909">
    <property type="entry name" value="Dimeric alpha+beta barrel"/>
    <property type="match status" value="1"/>
</dbReference>
<reference evidence="2 3" key="1">
    <citation type="journal article" date="2012" name="ISME J.">
        <title>Genomic insights to SAR86, an abundant and uncultivated marine bacterial lineage.</title>
        <authorList>
            <person name="Dupont C.L."/>
            <person name="Rusch D.B."/>
            <person name="Yooseph S."/>
            <person name="Lombardo M.J."/>
            <person name="Richter R.A."/>
            <person name="Valas R."/>
            <person name="Novotny M."/>
            <person name="Yee-Greenbaum J."/>
            <person name="Selengut J.D."/>
            <person name="Haft D.H."/>
            <person name="Halpern A.L."/>
            <person name="Lasken R.S."/>
            <person name="Nealson K."/>
            <person name="Friedman R."/>
            <person name="Venter J.C."/>
        </authorList>
    </citation>
    <scope>NUCLEOTIDE SEQUENCE [LARGE SCALE GENOMIC DNA]</scope>
</reference>
<dbReference type="Gene3D" id="3.30.70.100">
    <property type="match status" value="1"/>
</dbReference>
<gene>
    <name evidence="2" type="ORF">NT01SARS_0306</name>
</gene>
<dbReference type="AlphaFoldDB" id="J5KE82"/>
<dbReference type="Pfam" id="PF03992">
    <property type="entry name" value="ABM"/>
    <property type="match status" value="1"/>
</dbReference>
<evidence type="ECO:0000259" key="1">
    <source>
        <dbReference type="Pfam" id="PF03992"/>
    </source>
</evidence>
<feature type="domain" description="ABM" evidence="1">
    <location>
        <begin position="3"/>
        <end position="67"/>
    </location>
</feature>
<evidence type="ECO:0000313" key="3">
    <source>
        <dbReference type="Proteomes" id="UP000010305"/>
    </source>
</evidence>
<name>J5KE82_9GAMM</name>
<dbReference type="InterPro" id="IPR011008">
    <property type="entry name" value="Dimeric_a/b-barrel"/>
</dbReference>
<protein>
    <submittedName>
        <fullName evidence="2">Putative antibiotic biosynthesis monooxygenase domain protein</fullName>
    </submittedName>
</protein>
<sequence length="102" mass="11487">MEYLVIADFKVNDGMADDMANVFKEALVDTRAFEGCNAIDVYYEEKTNTFTLIEDWASLENYETYLQWRIDTGIADILNPLLVGGWDGVVSSVKRLGIPKGI</sequence>
<dbReference type="STRING" id="1123866.NT01SARS_0306"/>